<evidence type="ECO:0000313" key="2">
    <source>
        <dbReference type="EMBL" id="MFC5152933.1"/>
    </source>
</evidence>
<protein>
    <submittedName>
        <fullName evidence="2">Uncharacterized protein</fullName>
    </submittedName>
</protein>
<sequence length="150" mass="15344">MAWDEWARIKADVSARQDGADGPMRLNQLAPLGGGGAGGAAPDLASSPAEKKAASKALKEQLEPGVRRDGSRTAESMGAAAKEFGARDGSGWDAAGALKKAQETWEAQVKSLLGGLAREQSLLSATAVTLGGTDAGIAVQMNRQSRIDGL</sequence>
<evidence type="ECO:0000256" key="1">
    <source>
        <dbReference type="SAM" id="MobiDB-lite"/>
    </source>
</evidence>
<dbReference type="RefSeq" id="WP_344478868.1">
    <property type="nucleotide sequence ID" value="NZ_BAAASB010000011.1"/>
</dbReference>
<reference evidence="3" key="1">
    <citation type="journal article" date="2019" name="Int. J. Syst. Evol. Microbiol.">
        <title>The Global Catalogue of Microorganisms (GCM) 10K type strain sequencing project: providing services to taxonomists for standard genome sequencing and annotation.</title>
        <authorList>
            <consortium name="The Broad Institute Genomics Platform"/>
            <consortium name="The Broad Institute Genome Sequencing Center for Infectious Disease"/>
            <person name="Wu L."/>
            <person name="Ma J."/>
        </authorList>
    </citation>
    <scope>NUCLEOTIDE SEQUENCE [LARGE SCALE GENOMIC DNA]</scope>
    <source>
        <strain evidence="3">PCU 266</strain>
    </source>
</reference>
<dbReference type="Proteomes" id="UP001596160">
    <property type="component" value="Unassembled WGS sequence"/>
</dbReference>
<comment type="caution">
    <text evidence="2">The sequence shown here is derived from an EMBL/GenBank/DDBJ whole genome shotgun (WGS) entry which is preliminary data.</text>
</comment>
<feature type="compositionally biased region" description="Basic and acidic residues" evidence="1">
    <location>
        <begin position="49"/>
        <end position="72"/>
    </location>
</feature>
<gene>
    <name evidence="2" type="ORF">ACFPRH_14420</name>
</gene>
<feature type="region of interest" description="Disordered" evidence="1">
    <location>
        <begin position="16"/>
        <end position="86"/>
    </location>
</feature>
<organism evidence="2 3">
    <name type="scientific">Streptomyces amakusaensis</name>
    <dbReference type="NCBI Taxonomy" id="67271"/>
    <lineage>
        <taxon>Bacteria</taxon>
        <taxon>Bacillati</taxon>
        <taxon>Actinomycetota</taxon>
        <taxon>Actinomycetes</taxon>
        <taxon>Kitasatosporales</taxon>
        <taxon>Streptomycetaceae</taxon>
        <taxon>Streptomyces</taxon>
    </lineage>
</organism>
<keyword evidence="3" id="KW-1185">Reference proteome</keyword>
<name>A0ABW0AGN5_9ACTN</name>
<proteinExistence type="predicted"/>
<evidence type="ECO:0000313" key="3">
    <source>
        <dbReference type="Proteomes" id="UP001596160"/>
    </source>
</evidence>
<accession>A0ABW0AGN5</accession>
<dbReference type="EMBL" id="JBHSKP010000007">
    <property type="protein sequence ID" value="MFC5152933.1"/>
    <property type="molecule type" value="Genomic_DNA"/>
</dbReference>